<evidence type="ECO:0000313" key="12">
    <source>
        <dbReference type="Proteomes" id="UP000037179"/>
    </source>
</evidence>
<dbReference type="PANTHER" id="PTHR36106:SF1">
    <property type="entry name" value="ANAEROBIC C4-DICARBOXYLATE TRANSPORTER DCUB"/>
    <property type="match status" value="1"/>
</dbReference>
<evidence type="ECO:0000256" key="7">
    <source>
        <dbReference type="ARBA" id="ARBA00022989"/>
    </source>
</evidence>
<feature type="transmembrane region" description="Helical" evidence="9">
    <location>
        <begin position="52"/>
        <end position="78"/>
    </location>
</feature>
<feature type="transmembrane region" description="Helical" evidence="9">
    <location>
        <begin position="362"/>
        <end position="389"/>
    </location>
</feature>
<feature type="transmembrane region" description="Helical" evidence="9">
    <location>
        <begin position="269"/>
        <end position="286"/>
    </location>
</feature>
<dbReference type="InterPro" id="IPR004668">
    <property type="entry name" value="Anaer_Dcu_memb_transpt"/>
</dbReference>
<dbReference type="NCBIfam" id="NF006927">
    <property type="entry name" value="PRK09412.1"/>
    <property type="match status" value="1"/>
</dbReference>
<reference evidence="12" key="1">
    <citation type="submission" date="2015-07" db="EMBL/GenBank/DDBJ databases">
        <title>Nocardia seriolae U-1 whole genome shotgun sequence.</title>
        <authorList>
            <person name="Imajoh M."/>
            <person name="Fukumoto Y."/>
            <person name="Sukeda M."/>
            <person name="Yamane J."/>
            <person name="Yamasaki K."/>
            <person name="Shimizu M."/>
            <person name="Ohnishi K."/>
            <person name="Oshima S."/>
        </authorList>
    </citation>
    <scope>NUCLEOTIDE SEQUENCE [LARGE SCALE GENOMIC DNA]</scope>
    <source>
        <strain evidence="12">U-1</strain>
    </source>
</reference>
<keyword evidence="3" id="KW-0813">Transport</keyword>
<evidence type="ECO:0000256" key="1">
    <source>
        <dbReference type="ARBA" id="ARBA00004429"/>
    </source>
</evidence>
<reference evidence="11 12" key="2">
    <citation type="journal article" date="2016" name="Genome Announc.">
        <title>Draft Genome Sequence of Erythromycin- and Oxytetracycline-Sensitive Nocardia seriolae Strain U-1 (NBRC 110359).</title>
        <authorList>
            <person name="Imajoh M."/>
            <person name="Sukeda M."/>
            <person name="Shimizu M."/>
            <person name="Yamane J."/>
            <person name="Ohnishi K."/>
            <person name="Oshima S."/>
        </authorList>
    </citation>
    <scope>NUCLEOTIDE SEQUENCE [LARGE SCALE GENOMIC DNA]</scope>
    <source>
        <strain evidence="11 12">U-1</strain>
    </source>
</reference>
<feature type="transmembrane region" description="Helical" evidence="9">
    <location>
        <begin position="230"/>
        <end position="249"/>
    </location>
</feature>
<gene>
    <name evidence="10" type="ORF">NS506_01751</name>
    <name evidence="11" type="ORF">NSK11_contig00130-0011</name>
</gene>
<dbReference type="PANTHER" id="PTHR36106">
    <property type="entry name" value="ANAEROBIC C4-DICARBOXYLATE TRANSPORTER DCUB"/>
    <property type="match status" value="1"/>
</dbReference>
<comment type="subcellular location">
    <subcellularLocation>
        <location evidence="1">Cell inner membrane</location>
        <topology evidence="1">Multi-pass membrane protein</topology>
    </subcellularLocation>
</comment>
<dbReference type="NCBIfam" id="TIGR00770">
    <property type="entry name" value="Dcu"/>
    <property type="match status" value="1"/>
</dbReference>
<keyword evidence="8 9" id="KW-0472">Membrane</keyword>
<sequence>MIQMLLELAVVLAAILIGSRVGGIGLGVWGAVGVFALAAVFRVAPTSPPVDVLLIILSVVVAAATMEAAGGVDFMVRIAERMIRRNPKRITFVAPIVVFLFTIGAGTGHLLYPLLPVIHEVAREGGVRPERPISMAAIASQSAIVSSPVSAAMAATVVVLGPDGWSMVEILAVTVPSVLIGLVAGALSVCRRGKELADDPEYQRRLAAGELEPVNANPAERPELPRTAKLSALIFLIGVVAVVISGAFPQLRPAGFDGKTLSMPETIEVLMLSTSAVIMLVCKVSAPKIPGTPVAKAGLVALVGVFGLAWLGDSFIKSNEDLIVGNLGDLAKQHTWLFAVVLALVSALVLSQASATKIMLPLGLALGISAPHLVAMLPALCALFILPVYPTSIAAVNFDHSGTTKFGKWVLNHSFMLPGIVTTVVAVAVGYPLAALVS</sequence>
<dbReference type="GO" id="GO:0015556">
    <property type="term" value="F:C4-dicarboxylate transmembrane transporter activity"/>
    <property type="evidence" value="ECO:0007669"/>
    <property type="project" value="InterPro"/>
</dbReference>
<feature type="transmembrane region" description="Helical" evidence="9">
    <location>
        <begin position="90"/>
        <end position="112"/>
    </location>
</feature>
<feature type="transmembrane region" description="Helical" evidence="9">
    <location>
        <begin position="298"/>
        <end position="316"/>
    </location>
</feature>
<dbReference type="GO" id="GO:0005886">
    <property type="term" value="C:plasma membrane"/>
    <property type="evidence" value="ECO:0007669"/>
    <property type="project" value="UniProtKB-SubCell"/>
</dbReference>
<keyword evidence="7 9" id="KW-1133">Transmembrane helix</keyword>
<dbReference type="Proteomes" id="UP000037179">
    <property type="component" value="Unassembled WGS sequence"/>
</dbReference>
<dbReference type="Pfam" id="PF03605">
    <property type="entry name" value="DcuA_DcuB"/>
    <property type="match status" value="1"/>
</dbReference>
<dbReference type="AlphaFoldDB" id="A0A0B8NNX0"/>
<comment type="similarity">
    <text evidence="2">Belongs to the DcuA/DcuB transporter (TC 2.A.13.1) family.</text>
</comment>
<evidence type="ECO:0000256" key="8">
    <source>
        <dbReference type="ARBA" id="ARBA00023136"/>
    </source>
</evidence>
<evidence type="ECO:0000313" key="13">
    <source>
        <dbReference type="Proteomes" id="UP000180166"/>
    </source>
</evidence>
<feature type="transmembrane region" description="Helical" evidence="9">
    <location>
        <begin position="170"/>
        <end position="190"/>
    </location>
</feature>
<keyword evidence="6 9" id="KW-0812">Transmembrane</keyword>
<evidence type="ECO:0000256" key="5">
    <source>
        <dbReference type="ARBA" id="ARBA00022519"/>
    </source>
</evidence>
<evidence type="ECO:0000313" key="10">
    <source>
        <dbReference type="EMBL" id="APA95819.1"/>
    </source>
</evidence>
<evidence type="ECO:0000313" key="11">
    <source>
        <dbReference type="EMBL" id="GAP31863.1"/>
    </source>
</evidence>
<protein>
    <submittedName>
        <fullName evidence="10">Anaerobic C4-dicarboxylate transporter DcuA</fullName>
    </submittedName>
    <submittedName>
        <fullName evidence="11">C4-dicarboxylate ABC transporter</fullName>
    </submittedName>
</protein>
<evidence type="ECO:0000256" key="4">
    <source>
        <dbReference type="ARBA" id="ARBA00022475"/>
    </source>
</evidence>
<dbReference type="EMBL" id="BBYQ01000130">
    <property type="protein sequence ID" value="GAP31863.1"/>
    <property type="molecule type" value="Genomic_DNA"/>
</dbReference>
<keyword evidence="5" id="KW-0997">Cell inner membrane</keyword>
<keyword evidence="4" id="KW-1003">Cell membrane</keyword>
<evidence type="ECO:0000256" key="3">
    <source>
        <dbReference type="ARBA" id="ARBA00022448"/>
    </source>
</evidence>
<feature type="transmembrane region" description="Helical" evidence="9">
    <location>
        <begin position="415"/>
        <end position="437"/>
    </location>
</feature>
<accession>A0A0B8NNX0</accession>
<dbReference type="NCBIfam" id="NF009136">
    <property type="entry name" value="PRK12489.1"/>
    <property type="match status" value="1"/>
</dbReference>
<proteinExistence type="inferred from homology"/>
<name>A0A0B8NNX0_9NOCA</name>
<keyword evidence="12" id="KW-1185">Reference proteome</keyword>
<dbReference type="OrthoDB" id="9770910at2"/>
<evidence type="ECO:0000256" key="6">
    <source>
        <dbReference type="ARBA" id="ARBA00022692"/>
    </source>
</evidence>
<reference evidence="10 13" key="3">
    <citation type="submission" date="2016-10" db="EMBL/GenBank/DDBJ databases">
        <title>Genome sequence of Nocardia seriolae strain EM150506, isolated from Anguila japonica.</title>
        <authorList>
            <person name="Han H.-J."/>
        </authorList>
    </citation>
    <scope>NUCLEOTIDE SEQUENCE [LARGE SCALE GENOMIC DNA]</scope>
    <source>
        <strain evidence="10 13">EM150506</strain>
    </source>
</reference>
<dbReference type="KEGG" id="nsr:NS506_01751"/>
<dbReference type="PIRSF" id="PIRSF004539">
    <property type="entry name" value="C4-dicrbxl_trns"/>
    <property type="match status" value="1"/>
</dbReference>
<evidence type="ECO:0000256" key="9">
    <source>
        <dbReference type="SAM" id="Phobius"/>
    </source>
</evidence>
<dbReference type="EMBL" id="CP017839">
    <property type="protein sequence ID" value="APA95819.1"/>
    <property type="molecule type" value="Genomic_DNA"/>
</dbReference>
<organism evidence="11 12">
    <name type="scientific">Nocardia seriolae</name>
    <dbReference type="NCBI Taxonomy" id="37332"/>
    <lineage>
        <taxon>Bacteria</taxon>
        <taxon>Bacillati</taxon>
        <taxon>Actinomycetota</taxon>
        <taxon>Actinomycetes</taxon>
        <taxon>Mycobacteriales</taxon>
        <taxon>Nocardiaceae</taxon>
        <taxon>Nocardia</taxon>
    </lineage>
</organism>
<evidence type="ECO:0000256" key="2">
    <source>
        <dbReference type="ARBA" id="ARBA00006413"/>
    </source>
</evidence>
<dbReference type="Proteomes" id="UP000180166">
    <property type="component" value="Chromosome"/>
</dbReference>
<dbReference type="RefSeq" id="WP_052086908.1">
    <property type="nucleotide sequence ID" value="NZ_AP017900.1"/>
</dbReference>
<feature type="transmembrane region" description="Helical" evidence="9">
    <location>
        <begin position="336"/>
        <end position="355"/>
    </location>
</feature>